<keyword evidence="1" id="KW-1133">Transmembrane helix</keyword>
<sequence length="145" mass="16740">MNNFPKPPDFKQNFVFMIKRDDRIKFGRFGFSILSFLLHWIPSILRSDYYNTACIVGVDACIYMATHMFLQLVLNIDPSNAANITYFVGAVIWGLGYNTMYIKRLVNKGFKPIDVDSQNVLKQHRIDCELTDMTPDEINHQGPTL</sequence>
<keyword evidence="3" id="KW-1185">Reference proteome</keyword>
<organism evidence="2 3">
    <name type="scientific">Apilactobacillus kunkeei</name>
    <dbReference type="NCBI Taxonomy" id="148814"/>
    <lineage>
        <taxon>Bacteria</taxon>
        <taxon>Bacillati</taxon>
        <taxon>Bacillota</taxon>
        <taxon>Bacilli</taxon>
        <taxon>Lactobacillales</taxon>
        <taxon>Lactobacillaceae</taxon>
        <taxon>Apilactobacillus</taxon>
    </lineage>
</organism>
<accession>A0A0M9DE25</accession>
<evidence type="ECO:0000256" key="1">
    <source>
        <dbReference type="SAM" id="Phobius"/>
    </source>
</evidence>
<feature type="transmembrane region" description="Helical" evidence="1">
    <location>
        <begin position="84"/>
        <end position="102"/>
    </location>
</feature>
<proteinExistence type="predicted"/>
<evidence type="ECO:0000313" key="2">
    <source>
        <dbReference type="EMBL" id="KOY77150.1"/>
    </source>
</evidence>
<protein>
    <submittedName>
        <fullName evidence="2">Uncharacterized protein</fullName>
    </submittedName>
</protein>
<keyword evidence="1" id="KW-0472">Membrane</keyword>
<dbReference type="Proteomes" id="UP000037778">
    <property type="component" value="Unassembled WGS sequence"/>
</dbReference>
<gene>
    <name evidence="2" type="ORF">RZ71_10600</name>
</gene>
<keyword evidence="1" id="KW-0812">Transmembrane</keyword>
<feature type="transmembrane region" description="Helical" evidence="1">
    <location>
        <begin position="52"/>
        <end position="72"/>
    </location>
</feature>
<reference evidence="2 3" key="1">
    <citation type="journal article" date="2015" name="Genome Biol. Evol.">
        <title>Functionally Structured Genomes in Lactobacillus kunkeei Colonizing the Honey Crop and Food Products of Honeybees and Stingless Bees.</title>
        <authorList>
            <person name="Tamarit D."/>
            <person name="Ellegaard K.M."/>
            <person name="Wikander J."/>
            <person name="Olofsson T."/>
            <person name="Vasquez A."/>
            <person name="Andersson S.G."/>
        </authorList>
    </citation>
    <scope>NUCLEOTIDE SEQUENCE [LARGE SCALE GENOMIC DNA]</scope>
    <source>
        <strain evidence="2 3">LAko</strain>
    </source>
</reference>
<dbReference type="PATRIC" id="fig|148814.8.peg.254"/>
<dbReference type="RefSeq" id="WP_053791454.1">
    <property type="nucleotide sequence ID" value="NZ_CP084249.1"/>
</dbReference>
<name>A0A0M9DE25_9LACO</name>
<feature type="transmembrane region" description="Helical" evidence="1">
    <location>
        <begin position="26"/>
        <end position="45"/>
    </location>
</feature>
<comment type="caution">
    <text evidence="2">The sequence shown here is derived from an EMBL/GenBank/DDBJ whole genome shotgun (WGS) entry which is preliminary data.</text>
</comment>
<evidence type="ECO:0000313" key="3">
    <source>
        <dbReference type="Proteomes" id="UP000037778"/>
    </source>
</evidence>
<dbReference type="AlphaFoldDB" id="A0A0M9DE25"/>
<dbReference type="EMBL" id="JXCY01000002">
    <property type="protein sequence ID" value="KOY77150.1"/>
    <property type="molecule type" value="Genomic_DNA"/>
</dbReference>